<comment type="caution">
    <text evidence="2">The sequence shown here is derived from an EMBL/GenBank/DDBJ whole genome shotgun (WGS) entry which is preliminary data.</text>
</comment>
<evidence type="ECO:0000313" key="2">
    <source>
        <dbReference type="EMBL" id="NEV85763.1"/>
    </source>
</evidence>
<dbReference type="AlphaFoldDB" id="A0A6B3QBN2"/>
<name>A0A6B3QBN2_STRTE</name>
<evidence type="ECO:0000256" key="1">
    <source>
        <dbReference type="SAM" id="MobiDB-lite"/>
    </source>
</evidence>
<sequence length="63" mass="6558">MVSTPGGRWVRRPFGIGQPEACTSRSAVPRDAAFTGRRPTAAKLDGKPPAPTTTAAVMTGHLP</sequence>
<accession>A0A6B3QBN2</accession>
<protein>
    <submittedName>
        <fullName evidence="2">Uncharacterized protein</fullName>
    </submittedName>
</protein>
<organism evidence="2">
    <name type="scientific">Streptomyces tendae</name>
    <dbReference type="NCBI Taxonomy" id="1932"/>
    <lineage>
        <taxon>Bacteria</taxon>
        <taxon>Bacillati</taxon>
        <taxon>Actinomycetota</taxon>
        <taxon>Actinomycetes</taxon>
        <taxon>Kitasatosporales</taxon>
        <taxon>Streptomycetaceae</taxon>
        <taxon>Streptomyces</taxon>
    </lineage>
</organism>
<gene>
    <name evidence="2" type="ORF">GUR47_03555</name>
</gene>
<reference evidence="2" key="1">
    <citation type="journal article" date="2020" name="Microorganisms">
        <title>Isolation, Genomic and Metabolomic Characterization of Streptomyces tendae VITAKN with Quorum Sensing Inhibitory Activity from Southern India.</title>
        <authorList>
            <person name="Ishaque N.M."/>
            <person name="Burgsdorf I."/>
            <person name="Limlingan Malit J.J."/>
            <person name="Saha S."/>
            <person name="Teta R."/>
            <person name="Ewe D."/>
            <person name="Kannabiran K."/>
            <person name="Hrouzek P."/>
            <person name="Steindler L."/>
            <person name="Costantino V."/>
            <person name="Saurav K."/>
        </authorList>
    </citation>
    <scope>NUCLEOTIDE SEQUENCE</scope>
    <source>
        <strain evidence="2">VITAKN</strain>
    </source>
</reference>
<dbReference type="EMBL" id="JAAIFS010000001">
    <property type="protein sequence ID" value="NEV85763.1"/>
    <property type="molecule type" value="Genomic_DNA"/>
</dbReference>
<proteinExistence type="predicted"/>
<feature type="region of interest" description="Disordered" evidence="1">
    <location>
        <begin position="1"/>
        <end position="63"/>
    </location>
</feature>
<dbReference type="RefSeq" id="WP_161381648.1">
    <property type="nucleotide sequence ID" value="NZ_JAAIFS010000001.1"/>
</dbReference>